<protein>
    <submittedName>
        <fullName evidence="1">PII-like signaling protein</fullName>
    </submittedName>
</protein>
<dbReference type="InterPro" id="IPR015867">
    <property type="entry name" value="N-reg_PII/ATP_PRibTrfase_C"/>
</dbReference>
<dbReference type="Gene3D" id="3.30.70.120">
    <property type="match status" value="1"/>
</dbReference>
<dbReference type="EMBL" id="FOUB01000015">
    <property type="protein sequence ID" value="SFM15607.1"/>
    <property type="molecule type" value="Genomic_DNA"/>
</dbReference>
<dbReference type="AlphaFoldDB" id="A0A1I4NJX1"/>
<dbReference type="OrthoDB" id="281081at2"/>
<keyword evidence="2" id="KW-1185">Reference proteome</keyword>
<dbReference type="Proteomes" id="UP000183287">
    <property type="component" value="Unassembled WGS sequence"/>
</dbReference>
<dbReference type="SUPFAM" id="SSF54913">
    <property type="entry name" value="GlnB-like"/>
    <property type="match status" value="1"/>
</dbReference>
<dbReference type="RefSeq" id="WP_074905003.1">
    <property type="nucleotide sequence ID" value="NZ_FOUB01000015.1"/>
</dbReference>
<reference evidence="2" key="1">
    <citation type="submission" date="2016-10" db="EMBL/GenBank/DDBJ databases">
        <authorList>
            <person name="Varghese N."/>
            <person name="Submissions S."/>
        </authorList>
    </citation>
    <scope>NUCLEOTIDE SEQUENCE [LARGE SCALE GENOMIC DNA]</scope>
    <source>
        <strain evidence="2">Nm44</strain>
    </source>
</reference>
<dbReference type="GO" id="GO:0030234">
    <property type="term" value="F:enzyme regulator activity"/>
    <property type="evidence" value="ECO:0007669"/>
    <property type="project" value="InterPro"/>
</dbReference>
<accession>A0A1I4NJX1</accession>
<name>A0A1I4NJX1_9PROT</name>
<dbReference type="InterPro" id="IPR011322">
    <property type="entry name" value="N-reg_PII-like_a/b"/>
</dbReference>
<dbReference type="GO" id="GO:0006808">
    <property type="term" value="P:regulation of nitrogen utilization"/>
    <property type="evidence" value="ECO:0007669"/>
    <property type="project" value="InterPro"/>
</dbReference>
<dbReference type="Pfam" id="PF00543">
    <property type="entry name" value="P-II"/>
    <property type="match status" value="1"/>
</dbReference>
<evidence type="ECO:0000313" key="2">
    <source>
        <dbReference type="Proteomes" id="UP000183287"/>
    </source>
</evidence>
<gene>
    <name evidence="1" type="ORF">SAMN05421863_101528</name>
</gene>
<dbReference type="InterPro" id="IPR002187">
    <property type="entry name" value="N-reg_PII"/>
</dbReference>
<proteinExistence type="predicted"/>
<evidence type="ECO:0000313" key="1">
    <source>
        <dbReference type="EMBL" id="SFM15607.1"/>
    </source>
</evidence>
<organism evidence="1 2">
    <name type="scientific">Nitrosomonas communis</name>
    <dbReference type="NCBI Taxonomy" id="44574"/>
    <lineage>
        <taxon>Bacteria</taxon>
        <taxon>Pseudomonadati</taxon>
        <taxon>Pseudomonadota</taxon>
        <taxon>Betaproteobacteria</taxon>
        <taxon>Nitrosomonadales</taxon>
        <taxon>Nitrosomonadaceae</taxon>
        <taxon>Nitrosomonas</taxon>
    </lineage>
</organism>
<sequence>MNNTKAMKRIDIVIGEEKFDNLIELLSENKIRGYSVLRKIGGLGSRGFRSPYDILMQEENVLVVVVCEIDPAENLIKSIQPKLKDFGGMCLVSDCLWVEGPPISY</sequence>